<dbReference type="Pfam" id="PF09344">
    <property type="entry name" value="Cas_CT1975"/>
    <property type="match status" value="1"/>
</dbReference>
<name>A0ABW5IC77_9PSEU</name>
<evidence type="ECO:0000313" key="1">
    <source>
        <dbReference type="EMBL" id="MFD2486740.1"/>
    </source>
</evidence>
<dbReference type="RefSeq" id="WP_344266953.1">
    <property type="nucleotide sequence ID" value="NZ_BAAAHV010000005.1"/>
</dbReference>
<reference evidence="2" key="1">
    <citation type="journal article" date="2019" name="Int. J. Syst. Evol. Microbiol.">
        <title>The Global Catalogue of Microorganisms (GCM) 10K type strain sequencing project: providing services to taxonomists for standard genome sequencing and annotation.</title>
        <authorList>
            <consortium name="The Broad Institute Genomics Platform"/>
            <consortium name="The Broad Institute Genome Sequencing Center for Infectious Disease"/>
            <person name="Wu L."/>
            <person name="Ma J."/>
        </authorList>
    </citation>
    <scope>NUCLEOTIDE SEQUENCE [LARGE SCALE GENOMIC DNA]</scope>
    <source>
        <strain evidence="2">CGMCC 4.7638</strain>
    </source>
</reference>
<dbReference type="InterPro" id="IPR010148">
    <property type="entry name" value="CRISPR-assoc_prot_CT1975"/>
</dbReference>
<organism evidence="1 2">
    <name type="scientific">Amycolatopsis albidoflavus</name>
    <dbReference type="NCBI Taxonomy" id="102226"/>
    <lineage>
        <taxon>Bacteria</taxon>
        <taxon>Bacillati</taxon>
        <taxon>Actinomycetota</taxon>
        <taxon>Actinomycetes</taxon>
        <taxon>Pseudonocardiales</taxon>
        <taxon>Pseudonocardiaceae</taxon>
        <taxon>Amycolatopsis</taxon>
    </lineage>
</organism>
<sequence length="119" mass="13502">MYLDIHALHTLPYSNVNRDGLNSPKGCVYGGTPRIRVSSQSWKRAARLHVEHQLDTPTRRTRQIAKEVRGRLRERGWDEDDARRGGRAVVQAYGLVPDDDNGKDQTSVLLWIPAAPDRC</sequence>
<dbReference type="EMBL" id="JBHUKQ010000024">
    <property type="protein sequence ID" value="MFD2486740.1"/>
    <property type="molecule type" value="Genomic_DNA"/>
</dbReference>
<proteinExistence type="predicted"/>
<comment type="caution">
    <text evidence="1">The sequence shown here is derived from an EMBL/GenBank/DDBJ whole genome shotgun (WGS) entry which is preliminary data.</text>
</comment>
<keyword evidence="2" id="KW-1185">Reference proteome</keyword>
<accession>A0ABW5IC77</accession>
<evidence type="ECO:0000313" key="2">
    <source>
        <dbReference type="Proteomes" id="UP001597542"/>
    </source>
</evidence>
<gene>
    <name evidence="1" type="ORF">ACFSUT_41165</name>
</gene>
<dbReference type="Proteomes" id="UP001597542">
    <property type="component" value="Unassembled WGS sequence"/>
</dbReference>
<protein>
    <submittedName>
        <fullName evidence="1">Type I-E CRISPR-associated protein Cas7/Cse4/CasC</fullName>
    </submittedName>
</protein>